<keyword evidence="2" id="KW-0812">Transmembrane</keyword>
<dbReference type="OrthoDB" id="3267813at2759"/>
<dbReference type="AlphaFoldDB" id="A0A0C2WNI4"/>
<accession>A0A0C2WNI4</accession>
<dbReference type="CDD" id="cd12087">
    <property type="entry name" value="TM_EGFR-like"/>
    <property type="match status" value="1"/>
</dbReference>
<feature type="compositionally biased region" description="Polar residues" evidence="1">
    <location>
        <begin position="389"/>
        <end position="401"/>
    </location>
</feature>
<keyword evidence="2" id="KW-0472">Membrane</keyword>
<evidence type="ECO:0000313" key="4">
    <source>
        <dbReference type="EMBL" id="KIL63167.1"/>
    </source>
</evidence>
<name>A0A0C2WNI4_AMAMK</name>
<feature type="region of interest" description="Disordered" evidence="1">
    <location>
        <begin position="376"/>
        <end position="419"/>
    </location>
</feature>
<feature type="region of interest" description="Disordered" evidence="1">
    <location>
        <begin position="255"/>
        <end position="286"/>
    </location>
</feature>
<feature type="region of interest" description="Disordered" evidence="1">
    <location>
        <begin position="327"/>
        <end position="357"/>
    </location>
</feature>
<dbReference type="EMBL" id="KN818262">
    <property type="protein sequence ID" value="KIL63167.1"/>
    <property type="molecule type" value="Genomic_DNA"/>
</dbReference>
<gene>
    <name evidence="4" type="ORF">M378DRAFT_179411</name>
</gene>
<sequence length="469" mass="49550">MSPSLQYIPLVLLQLISLPTFSSAYSWVFNSAPQQCSNVSISITGSDGQPPYRVLVIPFGPTPLPNNTEVRKIIDHSFTGDSTSTTFPINFPANSQFVAVVSDATGFGTGGTSVAAQVTSSSDSSCFNAIQQVSPLFVFSIEPPNQIVQCQSTRIWWDNSTVQGFDRIPYMLSIIHTDHLFRTPNFLGVIPGGQSFSIPESQITNVQSEGTGFSWTPSLRGGTTLMIVGGDDRGNGTAGSSFLVVSSGTANNGSCLTNNSPSSTPGSPAGGSYPTSTSGSGTGSGGGGGANVGAIVGGILGALAIVVVSVLLFYFLRRREKNKSKDHPVDLINADEDEEAGPPDLNVPGSRSSRNELPEFYRPEPYLVAESDRLTETTSMRSGERSRRISTVTSQPETMSQIGFGYGDPSVGSSSGRKGLTPRPYRAVNILQHEDAGPSEAPVDGEEAETIELPPAYTNLRSQVTTELT</sequence>
<dbReference type="STRING" id="946122.A0A0C2WNI4"/>
<dbReference type="Proteomes" id="UP000054549">
    <property type="component" value="Unassembled WGS sequence"/>
</dbReference>
<evidence type="ECO:0000313" key="5">
    <source>
        <dbReference type="Proteomes" id="UP000054549"/>
    </source>
</evidence>
<keyword evidence="2" id="KW-1133">Transmembrane helix</keyword>
<keyword evidence="3" id="KW-0732">Signal</keyword>
<keyword evidence="5" id="KW-1185">Reference proteome</keyword>
<reference evidence="4 5" key="1">
    <citation type="submission" date="2014-04" db="EMBL/GenBank/DDBJ databases">
        <title>Evolutionary Origins and Diversification of the Mycorrhizal Mutualists.</title>
        <authorList>
            <consortium name="DOE Joint Genome Institute"/>
            <consortium name="Mycorrhizal Genomics Consortium"/>
            <person name="Kohler A."/>
            <person name="Kuo A."/>
            <person name="Nagy L.G."/>
            <person name="Floudas D."/>
            <person name="Copeland A."/>
            <person name="Barry K.W."/>
            <person name="Cichocki N."/>
            <person name="Veneault-Fourrey C."/>
            <person name="LaButti K."/>
            <person name="Lindquist E.A."/>
            <person name="Lipzen A."/>
            <person name="Lundell T."/>
            <person name="Morin E."/>
            <person name="Murat C."/>
            <person name="Riley R."/>
            <person name="Ohm R."/>
            <person name="Sun H."/>
            <person name="Tunlid A."/>
            <person name="Henrissat B."/>
            <person name="Grigoriev I.V."/>
            <person name="Hibbett D.S."/>
            <person name="Martin F."/>
        </authorList>
    </citation>
    <scope>NUCLEOTIDE SEQUENCE [LARGE SCALE GENOMIC DNA]</scope>
    <source>
        <strain evidence="4 5">Koide BX008</strain>
    </source>
</reference>
<feature type="transmembrane region" description="Helical" evidence="2">
    <location>
        <begin position="292"/>
        <end position="316"/>
    </location>
</feature>
<dbReference type="InParanoid" id="A0A0C2WNI4"/>
<proteinExistence type="predicted"/>
<feature type="chain" id="PRO_5002158255" evidence="3">
    <location>
        <begin position="25"/>
        <end position="469"/>
    </location>
</feature>
<evidence type="ECO:0000256" key="2">
    <source>
        <dbReference type="SAM" id="Phobius"/>
    </source>
</evidence>
<organism evidence="4 5">
    <name type="scientific">Amanita muscaria (strain Koide BX008)</name>
    <dbReference type="NCBI Taxonomy" id="946122"/>
    <lineage>
        <taxon>Eukaryota</taxon>
        <taxon>Fungi</taxon>
        <taxon>Dikarya</taxon>
        <taxon>Basidiomycota</taxon>
        <taxon>Agaricomycotina</taxon>
        <taxon>Agaricomycetes</taxon>
        <taxon>Agaricomycetidae</taxon>
        <taxon>Agaricales</taxon>
        <taxon>Pluteineae</taxon>
        <taxon>Amanitaceae</taxon>
        <taxon>Amanita</taxon>
    </lineage>
</organism>
<protein>
    <submittedName>
        <fullName evidence="4">Uncharacterized protein</fullName>
    </submittedName>
</protein>
<evidence type="ECO:0000256" key="1">
    <source>
        <dbReference type="SAM" id="MobiDB-lite"/>
    </source>
</evidence>
<feature type="signal peptide" evidence="3">
    <location>
        <begin position="1"/>
        <end position="24"/>
    </location>
</feature>
<feature type="compositionally biased region" description="Low complexity" evidence="1">
    <location>
        <begin position="256"/>
        <end position="279"/>
    </location>
</feature>
<evidence type="ECO:0000256" key="3">
    <source>
        <dbReference type="SAM" id="SignalP"/>
    </source>
</evidence>
<dbReference type="HOGENOM" id="CLU_033085_0_0_1"/>